<dbReference type="AlphaFoldDB" id="B7FSI1"/>
<dbReference type="GO" id="GO:0016168">
    <property type="term" value="F:chlorophyll binding"/>
    <property type="evidence" value="ECO:0007669"/>
    <property type="project" value="UniProtKB-KW"/>
</dbReference>
<dbReference type="Gene3D" id="1.10.3460.10">
    <property type="entry name" value="Chlorophyll a/b binding protein domain"/>
    <property type="match status" value="1"/>
</dbReference>
<keyword evidence="6" id="KW-0934">Plastid</keyword>
<evidence type="ECO:0000256" key="9">
    <source>
        <dbReference type="PIRSR" id="PIRSR601344-1"/>
    </source>
</evidence>
<dbReference type="GeneID" id="7197205"/>
<feature type="signal peptide" evidence="11">
    <location>
        <begin position="1"/>
        <end position="16"/>
    </location>
</feature>
<keyword evidence="9" id="KW-0157">Chromophore</keyword>
<dbReference type="Pfam" id="PF00504">
    <property type="entry name" value="Chloroa_b-bind"/>
    <property type="match status" value="1"/>
</dbReference>
<dbReference type="EMBL" id="CM000606">
    <property type="protein sequence ID" value="EEC50482.1"/>
    <property type="molecule type" value="Genomic_DNA"/>
</dbReference>
<dbReference type="InterPro" id="IPR022796">
    <property type="entry name" value="Chloroa_b-bind"/>
</dbReference>
<organism evidence="12 13">
    <name type="scientific">Phaeodactylum tricornutum (strain CCAP 1055/1)</name>
    <dbReference type="NCBI Taxonomy" id="556484"/>
    <lineage>
        <taxon>Eukaryota</taxon>
        <taxon>Sar</taxon>
        <taxon>Stramenopiles</taxon>
        <taxon>Ochrophyta</taxon>
        <taxon>Bacillariophyta</taxon>
        <taxon>Bacillariophyceae</taxon>
        <taxon>Bacillariophycidae</taxon>
        <taxon>Naviculales</taxon>
        <taxon>Phaeodactylaceae</taxon>
        <taxon>Phaeodactylum</taxon>
    </lineage>
</organism>
<keyword evidence="5" id="KW-0602">Photosynthesis</keyword>
<feature type="binding site" evidence="9">
    <location>
        <position position="224"/>
    </location>
    <ligand>
        <name>chlorophyll a</name>
        <dbReference type="ChEBI" id="CHEBI:58416"/>
        <label>1</label>
    </ligand>
</feature>
<dbReference type="GO" id="GO:0030076">
    <property type="term" value="C:light-harvesting complex"/>
    <property type="evidence" value="ECO:0007669"/>
    <property type="project" value="UniProtKB-KW"/>
</dbReference>
<comment type="subunit">
    <text evidence="8">The LHC complex of chromophytic algae is composed of fucoxanthin, chlorophyll A and C bound non-covalently by fucoxanthin chlorophyll proteins (FCPs). The ratio of the pigments in LHC; fucoxanthin: chlorophyll C: chlorophyll A; (0.6-1): (0.1-0.3): (1).</text>
</comment>
<dbReference type="PaxDb" id="2850-Phatr18180"/>
<keyword evidence="13" id="KW-1185">Reference proteome</keyword>
<dbReference type="Proteomes" id="UP000000759">
    <property type="component" value="Chromosome 2"/>
</dbReference>
<keyword evidence="9" id="KW-0148">Chlorophyll</keyword>
<keyword evidence="7" id="KW-0437">Light-harvesting polypeptide</keyword>
<feature type="binding site" evidence="9">
    <location>
        <position position="229"/>
    </location>
    <ligand>
        <name>chlorophyll a</name>
        <dbReference type="ChEBI" id="CHEBI:58416"/>
        <label>1</label>
    </ligand>
</feature>
<reference evidence="12 13" key="1">
    <citation type="journal article" date="2008" name="Nature">
        <title>The Phaeodactylum genome reveals the evolutionary history of diatom genomes.</title>
        <authorList>
            <person name="Bowler C."/>
            <person name="Allen A.E."/>
            <person name="Badger J.H."/>
            <person name="Grimwood J."/>
            <person name="Jabbari K."/>
            <person name="Kuo A."/>
            <person name="Maheswari U."/>
            <person name="Martens C."/>
            <person name="Maumus F."/>
            <person name="Otillar R.P."/>
            <person name="Rayko E."/>
            <person name="Salamov A."/>
            <person name="Vandepoele K."/>
            <person name="Beszteri B."/>
            <person name="Gruber A."/>
            <person name="Heijde M."/>
            <person name="Katinka M."/>
            <person name="Mock T."/>
            <person name="Valentin K."/>
            <person name="Verret F."/>
            <person name="Berges J.A."/>
            <person name="Brownlee C."/>
            <person name="Cadoret J.P."/>
            <person name="Chiovitti A."/>
            <person name="Choi C.J."/>
            <person name="Coesel S."/>
            <person name="De Martino A."/>
            <person name="Detter J.C."/>
            <person name="Durkin C."/>
            <person name="Falciatore A."/>
            <person name="Fournet J."/>
            <person name="Haruta M."/>
            <person name="Huysman M.J."/>
            <person name="Jenkins B.D."/>
            <person name="Jiroutova K."/>
            <person name="Jorgensen R.E."/>
            <person name="Joubert Y."/>
            <person name="Kaplan A."/>
            <person name="Kroger N."/>
            <person name="Kroth P.G."/>
            <person name="La Roche J."/>
            <person name="Lindquist E."/>
            <person name="Lommer M."/>
            <person name="Martin-Jezequel V."/>
            <person name="Lopez P.J."/>
            <person name="Lucas S."/>
            <person name="Mangogna M."/>
            <person name="McGinnis K."/>
            <person name="Medlin L.K."/>
            <person name="Montsant A."/>
            <person name="Oudot-Le Secq M.P."/>
            <person name="Napoli C."/>
            <person name="Obornik M."/>
            <person name="Parker M.S."/>
            <person name="Petit J.L."/>
            <person name="Porcel B.M."/>
            <person name="Poulsen N."/>
            <person name="Robison M."/>
            <person name="Rychlewski L."/>
            <person name="Rynearson T.A."/>
            <person name="Schmutz J."/>
            <person name="Shapiro H."/>
            <person name="Siaut M."/>
            <person name="Stanley M."/>
            <person name="Sussman M.R."/>
            <person name="Taylor A.R."/>
            <person name="Vardi A."/>
            <person name="von Dassow P."/>
            <person name="Vyverman W."/>
            <person name="Willis A."/>
            <person name="Wyrwicz L.S."/>
            <person name="Rokhsar D.S."/>
            <person name="Weissenbach J."/>
            <person name="Armbrust E.V."/>
            <person name="Green B.R."/>
            <person name="Van de Peer Y."/>
            <person name="Grigoriev I.V."/>
        </authorList>
    </citation>
    <scope>NUCLEOTIDE SEQUENCE [LARGE SCALE GENOMIC DNA]</scope>
    <source>
        <strain evidence="12 13">CCAP 1055/1</strain>
    </source>
</reference>
<dbReference type="eggNOG" id="ENOG502S4NG">
    <property type="taxonomic scope" value="Eukaryota"/>
</dbReference>
<evidence type="ECO:0000256" key="6">
    <source>
        <dbReference type="ARBA" id="ARBA00022640"/>
    </source>
</evidence>
<feature type="binding site" evidence="9">
    <location>
        <position position="119"/>
    </location>
    <ligand>
        <name>chlorophyll a</name>
        <dbReference type="ChEBI" id="CHEBI:58416"/>
        <label>1</label>
    </ligand>
</feature>
<feature type="compositionally biased region" description="Polar residues" evidence="10">
    <location>
        <begin position="57"/>
        <end position="69"/>
    </location>
</feature>
<evidence type="ECO:0000256" key="10">
    <source>
        <dbReference type="SAM" id="MobiDB-lite"/>
    </source>
</evidence>
<keyword evidence="11" id="KW-0732">Signal</keyword>
<feature type="binding site" evidence="9">
    <location>
        <position position="116"/>
    </location>
    <ligand>
        <name>chlorophyll a</name>
        <dbReference type="ChEBI" id="CHEBI:58416"/>
        <label>1</label>
    </ligand>
</feature>
<feature type="binding site" description="axial binding residue" evidence="9">
    <location>
        <position position="121"/>
    </location>
    <ligand>
        <name>chlorophyll b</name>
        <dbReference type="ChEBI" id="CHEBI:61721"/>
        <label>1</label>
    </ligand>
    <ligandPart>
        <name>Mg</name>
        <dbReference type="ChEBI" id="CHEBI:25107"/>
    </ligandPart>
</feature>
<name>B7FSI1_PHATC</name>
<evidence type="ECO:0000256" key="5">
    <source>
        <dbReference type="ARBA" id="ARBA00022531"/>
    </source>
</evidence>
<dbReference type="RefSeq" id="XP_002177668.1">
    <property type="nucleotide sequence ID" value="XM_002177632.1"/>
</dbReference>
<protein>
    <submittedName>
        <fullName evidence="12">Protein fucoxanthin chlorophyll a/c protein</fullName>
    </submittedName>
</protein>
<reference evidence="13" key="2">
    <citation type="submission" date="2008-08" db="EMBL/GenBank/DDBJ databases">
        <authorList>
            <consortium name="Diatom Consortium"/>
            <person name="Grigoriev I."/>
            <person name="Grimwood J."/>
            <person name="Kuo A."/>
            <person name="Otillar R.P."/>
            <person name="Salamov A."/>
            <person name="Detter J.C."/>
            <person name="Lindquist E."/>
            <person name="Shapiro H."/>
            <person name="Lucas S."/>
            <person name="Glavina del Rio T."/>
            <person name="Pitluck S."/>
            <person name="Rokhsar D."/>
            <person name="Bowler C."/>
        </authorList>
    </citation>
    <scope>GENOME REANNOTATION</scope>
    <source>
        <strain evidence="13">CCAP 1055/1</strain>
    </source>
</reference>
<sequence length="270" mass="29160">MRSVLCCMTLTASATAFAPAQTASSWSAALAAASWPEADIGSGVSSTVESTSPLPKESNQLQTSSPRKGSVMSQSLPFLVCPSALADCNELAGNVGFDPLGLAKNKEQLWEFREAEIKHARLAMLAAAGYPLSELYDRQIAEYFNMQALVDGTDRAPSFLNGGLERVSPVWWGFCLGMTAAIDLYGVAKARSGDPTYFPGNLGFDPVGLYPSDRKGRMRMELAEIKHGRLAMLAIGGFIVQEYVTKVGVVKETPFFFVPFSETMEQMGFL</sequence>
<evidence type="ECO:0000256" key="4">
    <source>
        <dbReference type="ARBA" id="ARBA00022528"/>
    </source>
</evidence>
<dbReference type="OMA" id="WPEADIG"/>
<accession>B7FSI1</accession>
<feature type="compositionally biased region" description="Low complexity" evidence="10">
    <location>
        <begin position="42"/>
        <end position="52"/>
    </location>
</feature>
<feature type="chain" id="PRO_5002852581" evidence="11">
    <location>
        <begin position="17"/>
        <end position="270"/>
    </location>
</feature>
<proteinExistence type="inferred from homology"/>
<dbReference type="GO" id="GO:0016020">
    <property type="term" value="C:membrane"/>
    <property type="evidence" value="ECO:0007669"/>
    <property type="project" value="InterPro"/>
</dbReference>
<dbReference type="GO" id="GO:0009507">
    <property type="term" value="C:chloroplast"/>
    <property type="evidence" value="ECO:0007669"/>
    <property type="project" value="UniProtKB-SubCell"/>
</dbReference>
<feature type="binding site" evidence="9">
    <location>
        <position position="241"/>
    </location>
    <ligand>
        <name>chlorophyll a</name>
        <dbReference type="ChEBI" id="CHEBI:58416"/>
        <label>1</label>
    </ligand>
</feature>
<gene>
    <name evidence="12" type="primary">Lhcr7</name>
    <name evidence="12" type="ORF">PHATRDRAFT_43522</name>
</gene>
<evidence type="ECO:0000313" key="12">
    <source>
        <dbReference type="EMBL" id="EEC50482.1"/>
    </source>
</evidence>
<evidence type="ECO:0000256" key="7">
    <source>
        <dbReference type="ARBA" id="ARBA00023243"/>
    </source>
</evidence>
<evidence type="ECO:0000313" key="13">
    <source>
        <dbReference type="Proteomes" id="UP000000759"/>
    </source>
</evidence>
<keyword evidence="4" id="KW-0150">Chloroplast</keyword>
<dbReference type="STRING" id="556484.B7FSI1"/>
<dbReference type="PANTHER" id="PTHR21649">
    <property type="entry name" value="CHLOROPHYLL A/B BINDING PROTEIN"/>
    <property type="match status" value="1"/>
</dbReference>
<evidence type="ECO:0000256" key="2">
    <source>
        <dbReference type="ARBA" id="ARBA00004229"/>
    </source>
</evidence>
<evidence type="ECO:0000256" key="8">
    <source>
        <dbReference type="ARBA" id="ARBA00044011"/>
    </source>
</evidence>
<dbReference type="GO" id="GO:0009765">
    <property type="term" value="P:photosynthesis, light harvesting"/>
    <property type="evidence" value="ECO:0007669"/>
    <property type="project" value="InterPro"/>
</dbReference>
<dbReference type="SUPFAM" id="SSF103511">
    <property type="entry name" value="Chlorophyll a-b binding protein"/>
    <property type="match status" value="1"/>
</dbReference>
<comment type="function">
    <text evidence="1">The light-harvesting complex (LHC) functions as a light receptor, it captures and delivers excitation energy to photosystems with which it is closely associated. Energy is transferred from the carotenoid and chlorophyll C (or B) to chlorophyll A and the photosynthetic reaction centers where it is used to synthesize ATP and reducing power.</text>
</comment>
<feature type="binding site" evidence="9">
    <location>
        <position position="160"/>
    </location>
    <ligand>
        <name>chlorophyll b</name>
        <dbReference type="ChEBI" id="CHEBI:61721"/>
        <label>3</label>
    </ligand>
</feature>
<dbReference type="OrthoDB" id="423598at2759"/>
<evidence type="ECO:0000256" key="11">
    <source>
        <dbReference type="SAM" id="SignalP"/>
    </source>
</evidence>
<dbReference type="InParanoid" id="B7FSI1"/>
<dbReference type="HOGENOM" id="CLU_057943_3_0_1"/>
<dbReference type="InterPro" id="IPR001344">
    <property type="entry name" value="Chloro_AB-bd_pln"/>
</dbReference>
<evidence type="ECO:0000256" key="3">
    <source>
        <dbReference type="ARBA" id="ARBA00005933"/>
    </source>
</evidence>
<comment type="similarity">
    <text evidence="3">Belongs to the fucoxanthin chlorophyll protein family.</text>
</comment>
<comment type="subcellular location">
    <subcellularLocation>
        <location evidence="2">Plastid</location>
        <location evidence="2">Chloroplast</location>
    </subcellularLocation>
</comment>
<dbReference type="KEGG" id="pti:PHATRDRAFT_43522"/>
<evidence type="ECO:0000256" key="1">
    <source>
        <dbReference type="ARBA" id="ARBA00004022"/>
    </source>
</evidence>
<feature type="region of interest" description="Disordered" evidence="10">
    <location>
        <begin position="42"/>
        <end position="69"/>
    </location>
</feature>